<dbReference type="PROSITE" id="PS00086">
    <property type="entry name" value="CYTOCHROME_P450"/>
    <property type="match status" value="1"/>
</dbReference>
<keyword evidence="3 7" id="KW-0479">Metal-binding</keyword>
<evidence type="ECO:0008006" key="11">
    <source>
        <dbReference type="Google" id="ProtNLM"/>
    </source>
</evidence>
<name>A0A250X021_9CHLO</name>
<evidence type="ECO:0000256" key="4">
    <source>
        <dbReference type="ARBA" id="ARBA00023002"/>
    </source>
</evidence>
<dbReference type="PRINTS" id="PR00385">
    <property type="entry name" value="P450"/>
</dbReference>
<proteinExistence type="inferred from homology"/>
<evidence type="ECO:0000256" key="7">
    <source>
        <dbReference type="PIRSR" id="PIRSR602401-1"/>
    </source>
</evidence>
<protein>
    <recommendedName>
        <fullName evidence="11">Cytochrome P450</fullName>
    </recommendedName>
</protein>
<organism evidence="9 10">
    <name type="scientific">Chlamydomonas eustigma</name>
    <dbReference type="NCBI Taxonomy" id="1157962"/>
    <lineage>
        <taxon>Eukaryota</taxon>
        <taxon>Viridiplantae</taxon>
        <taxon>Chlorophyta</taxon>
        <taxon>core chlorophytes</taxon>
        <taxon>Chlorophyceae</taxon>
        <taxon>CS clade</taxon>
        <taxon>Chlamydomonadales</taxon>
        <taxon>Chlamydomonadaceae</taxon>
        <taxon>Chlamydomonas</taxon>
    </lineage>
</organism>
<dbReference type="GO" id="GO:0005506">
    <property type="term" value="F:iron ion binding"/>
    <property type="evidence" value="ECO:0007669"/>
    <property type="project" value="InterPro"/>
</dbReference>
<dbReference type="SUPFAM" id="SSF48264">
    <property type="entry name" value="Cytochrome P450"/>
    <property type="match status" value="1"/>
</dbReference>
<dbReference type="GO" id="GO:0004497">
    <property type="term" value="F:monooxygenase activity"/>
    <property type="evidence" value="ECO:0007669"/>
    <property type="project" value="UniProtKB-KW"/>
</dbReference>
<evidence type="ECO:0000256" key="8">
    <source>
        <dbReference type="RuleBase" id="RU000461"/>
    </source>
</evidence>
<dbReference type="InterPro" id="IPR017972">
    <property type="entry name" value="Cyt_P450_CS"/>
</dbReference>
<dbReference type="EMBL" id="BEGY01000017">
    <property type="protein sequence ID" value="GAX76417.1"/>
    <property type="molecule type" value="Genomic_DNA"/>
</dbReference>
<evidence type="ECO:0000313" key="10">
    <source>
        <dbReference type="Proteomes" id="UP000232323"/>
    </source>
</evidence>
<reference evidence="9 10" key="1">
    <citation type="submission" date="2017-08" db="EMBL/GenBank/DDBJ databases">
        <title>Acidophilic green algal genome provides insights into adaptation to an acidic environment.</title>
        <authorList>
            <person name="Hirooka S."/>
            <person name="Hirose Y."/>
            <person name="Kanesaki Y."/>
            <person name="Higuchi S."/>
            <person name="Fujiwara T."/>
            <person name="Onuma R."/>
            <person name="Era A."/>
            <person name="Ohbayashi R."/>
            <person name="Uzuka A."/>
            <person name="Nozaki H."/>
            <person name="Yoshikawa H."/>
            <person name="Miyagishima S.Y."/>
        </authorList>
    </citation>
    <scope>NUCLEOTIDE SEQUENCE [LARGE SCALE GENOMIC DNA]</scope>
    <source>
        <strain evidence="9 10">NIES-2499</strain>
    </source>
</reference>
<dbReference type="OrthoDB" id="1470350at2759"/>
<dbReference type="InterPro" id="IPR002401">
    <property type="entry name" value="Cyt_P450_E_grp-I"/>
</dbReference>
<comment type="cofactor">
    <cofactor evidence="7">
        <name>heme</name>
        <dbReference type="ChEBI" id="CHEBI:30413"/>
    </cofactor>
</comment>
<dbReference type="InterPro" id="IPR001128">
    <property type="entry name" value="Cyt_P450"/>
</dbReference>
<gene>
    <name evidence="9" type="ORF">CEUSTIGMA_g3862.t1</name>
</gene>
<keyword evidence="4 8" id="KW-0560">Oxidoreductase</keyword>
<comment type="caution">
    <text evidence="9">The sequence shown here is derived from an EMBL/GenBank/DDBJ whole genome shotgun (WGS) entry which is preliminary data.</text>
</comment>
<accession>A0A250X021</accession>
<dbReference type="PANTHER" id="PTHR24291:SF50">
    <property type="entry name" value="BIFUNCTIONAL ALBAFLAVENONE MONOOXYGENASE_TERPENE SYNTHASE"/>
    <property type="match status" value="1"/>
</dbReference>
<dbReference type="InterPro" id="IPR036396">
    <property type="entry name" value="Cyt_P450_sf"/>
</dbReference>
<dbReference type="PANTHER" id="PTHR24291">
    <property type="entry name" value="CYTOCHROME P450 FAMILY 4"/>
    <property type="match status" value="1"/>
</dbReference>
<sequence>MAREVLLTKNYPKSFTYSSFYSLIGGKKSLITSEGEAWHQLRQIFNPGFHYQYLKSLVPVFTSNTDRLLRILERKSVSQEVVPMHLLLTKLTLGIICEVVLGEPFEVLKEEGPEHSLYSSYMELMNIVVWYLNSPGIEWTRDYLPWNAYRMWRLEKKYTASMIWIIKKRLAESKGTPEVSKSKMLKALIPKPAGGSMEEEGGPACITAYQQPSGEGVVQKTQMSSPHSSDACILSLALKTAKEKGVQMDLDTVLAQVKSFLFAGHDTTASTVAWAVYELSCNKVIEDKMVEEIRQVCGGAVPTADDLSKLTYVGCVVKETLRMWPPAGTTRIAPKGSTLKGYDIGGHPLYIPHYCLHRDPQLWGEDADIFRPERWLDEIKIGQVDAYAYQPFSKGPRDCIGQTFAVLEAKTLLAMMYSKFSFQYAGSVPERQTFQITSHPLNGAPMRVIKRTQ</sequence>
<dbReference type="InterPro" id="IPR050196">
    <property type="entry name" value="Cytochrome_P450_Monoox"/>
</dbReference>
<feature type="binding site" description="axial binding residue" evidence="7">
    <location>
        <position position="399"/>
    </location>
    <ligand>
        <name>heme</name>
        <dbReference type="ChEBI" id="CHEBI:30413"/>
    </ligand>
    <ligandPart>
        <name>Fe</name>
        <dbReference type="ChEBI" id="CHEBI:18248"/>
    </ligandPart>
</feature>
<evidence type="ECO:0000256" key="1">
    <source>
        <dbReference type="ARBA" id="ARBA00010617"/>
    </source>
</evidence>
<dbReference type="PRINTS" id="PR00463">
    <property type="entry name" value="EP450I"/>
</dbReference>
<keyword evidence="5 7" id="KW-0408">Iron</keyword>
<dbReference type="GO" id="GO:0020037">
    <property type="term" value="F:heme binding"/>
    <property type="evidence" value="ECO:0007669"/>
    <property type="project" value="InterPro"/>
</dbReference>
<evidence type="ECO:0000256" key="5">
    <source>
        <dbReference type="ARBA" id="ARBA00023004"/>
    </source>
</evidence>
<evidence type="ECO:0000256" key="6">
    <source>
        <dbReference type="ARBA" id="ARBA00023033"/>
    </source>
</evidence>
<comment type="similarity">
    <text evidence="1 8">Belongs to the cytochrome P450 family.</text>
</comment>
<dbReference type="STRING" id="1157962.A0A250X021"/>
<dbReference type="Proteomes" id="UP000232323">
    <property type="component" value="Unassembled WGS sequence"/>
</dbReference>
<dbReference type="Gene3D" id="1.10.630.10">
    <property type="entry name" value="Cytochrome P450"/>
    <property type="match status" value="1"/>
</dbReference>
<keyword evidence="2 7" id="KW-0349">Heme</keyword>
<evidence type="ECO:0000256" key="3">
    <source>
        <dbReference type="ARBA" id="ARBA00022723"/>
    </source>
</evidence>
<dbReference type="AlphaFoldDB" id="A0A250X021"/>
<evidence type="ECO:0000256" key="2">
    <source>
        <dbReference type="ARBA" id="ARBA00022617"/>
    </source>
</evidence>
<keyword evidence="10" id="KW-1185">Reference proteome</keyword>
<keyword evidence="6 8" id="KW-0503">Monooxygenase</keyword>
<evidence type="ECO:0000313" key="9">
    <source>
        <dbReference type="EMBL" id="GAX76417.1"/>
    </source>
</evidence>
<dbReference type="GO" id="GO:0016705">
    <property type="term" value="F:oxidoreductase activity, acting on paired donors, with incorporation or reduction of molecular oxygen"/>
    <property type="evidence" value="ECO:0007669"/>
    <property type="project" value="InterPro"/>
</dbReference>
<dbReference type="Pfam" id="PF00067">
    <property type="entry name" value="p450"/>
    <property type="match status" value="1"/>
</dbReference>